<reference evidence="3" key="1">
    <citation type="journal article" date="2021" name="Environ. Microbiol.">
        <title>Genomic characterization of three novel Desulfobacterota classes expand the metabolic and phylogenetic diversity of the phylum.</title>
        <authorList>
            <person name="Murphy C.L."/>
            <person name="Biggerstaff J."/>
            <person name="Eichhorn A."/>
            <person name="Ewing E."/>
            <person name="Shahan R."/>
            <person name="Soriano D."/>
            <person name="Stewart S."/>
            <person name="VanMol K."/>
            <person name="Walker R."/>
            <person name="Walters P."/>
            <person name="Elshahed M.S."/>
            <person name="Youssef N.H."/>
        </authorList>
    </citation>
    <scope>NUCLEOTIDE SEQUENCE</scope>
    <source>
        <strain evidence="3">Zod_Metabat.24</strain>
    </source>
</reference>
<evidence type="ECO:0000256" key="1">
    <source>
        <dbReference type="SAM" id="Phobius"/>
    </source>
</evidence>
<gene>
    <name evidence="3" type="ORF">JW984_02215</name>
</gene>
<feature type="transmembrane region" description="Helical" evidence="1">
    <location>
        <begin position="204"/>
        <end position="227"/>
    </location>
</feature>
<dbReference type="AlphaFoldDB" id="A0A9D8KE59"/>
<feature type="domain" description="DUF6161" evidence="2">
    <location>
        <begin position="169"/>
        <end position="288"/>
    </location>
</feature>
<dbReference type="InterPro" id="IPR046159">
    <property type="entry name" value="DUF6161"/>
</dbReference>
<evidence type="ECO:0000313" key="4">
    <source>
        <dbReference type="Proteomes" id="UP000809273"/>
    </source>
</evidence>
<keyword evidence="1" id="KW-1133">Transmembrane helix</keyword>
<organism evidence="3 4">
    <name type="scientific">Candidatus Zymogenus saltonus</name>
    <dbReference type="NCBI Taxonomy" id="2844893"/>
    <lineage>
        <taxon>Bacteria</taxon>
        <taxon>Deltaproteobacteria</taxon>
        <taxon>Candidatus Zymogenia</taxon>
        <taxon>Candidatus Zymogeniales</taxon>
        <taxon>Candidatus Zymogenaceae</taxon>
        <taxon>Candidatus Zymogenus</taxon>
    </lineage>
</organism>
<keyword evidence="1" id="KW-0472">Membrane</keyword>
<proteinExistence type="predicted"/>
<comment type="caution">
    <text evidence="3">The sequence shown here is derived from an EMBL/GenBank/DDBJ whole genome shotgun (WGS) entry which is preliminary data.</text>
</comment>
<accession>A0A9D8KE59</accession>
<dbReference type="Proteomes" id="UP000809273">
    <property type="component" value="Unassembled WGS sequence"/>
</dbReference>
<reference evidence="3" key="2">
    <citation type="submission" date="2021-01" db="EMBL/GenBank/DDBJ databases">
        <authorList>
            <person name="Hahn C.R."/>
            <person name="Youssef N.H."/>
            <person name="Elshahed M."/>
        </authorList>
    </citation>
    <scope>NUCLEOTIDE SEQUENCE</scope>
    <source>
        <strain evidence="3">Zod_Metabat.24</strain>
    </source>
</reference>
<protein>
    <recommendedName>
        <fullName evidence="2">DUF6161 domain-containing protein</fullName>
    </recommendedName>
</protein>
<name>A0A9D8KE59_9DELT</name>
<sequence>MNRIIGYIDKLKKIDLPSLERKNKDYEFTQVYPQLERMYEYYTKLENEHDFFNPLPEHNKQQILQHLSEFTKIAEEISSFDPQKHDALAKKEQLFRRTTDSYQNSYNFIRDFDIYLSKKQSEVAERTLELLREASVETGISRFAGFFKKIVGTGIFGKQASKNIFIALFFLVIGIGIACFIYKDLQLLLDKLTDMIEKKSDVKISFQVILIRIVIISFVTFIFYQVIRIFNVNMHLYTMNKHRENILHTYRLLIEGVENKDSKKEILMQAVRTIFEHGDTGYLSKKDSQIPIIEFMKMIEKADKT</sequence>
<feature type="transmembrane region" description="Helical" evidence="1">
    <location>
        <begin position="164"/>
        <end position="184"/>
    </location>
</feature>
<dbReference type="Pfam" id="PF19658">
    <property type="entry name" value="DUF6161"/>
    <property type="match status" value="1"/>
</dbReference>
<dbReference type="EMBL" id="JAFGIX010000010">
    <property type="protein sequence ID" value="MBN1571991.1"/>
    <property type="molecule type" value="Genomic_DNA"/>
</dbReference>
<keyword evidence="1" id="KW-0812">Transmembrane</keyword>
<evidence type="ECO:0000259" key="2">
    <source>
        <dbReference type="Pfam" id="PF19658"/>
    </source>
</evidence>
<evidence type="ECO:0000313" key="3">
    <source>
        <dbReference type="EMBL" id="MBN1571991.1"/>
    </source>
</evidence>